<keyword evidence="4" id="KW-1185">Reference proteome</keyword>
<dbReference type="Pfam" id="PF01928">
    <property type="entry name" value="CYTH"/>
    <property type="match status" value="1"/>
</dbReference>
<evidence type="ECO:0000313" key="4">
    <source>
        <dbReference type="Proteomes" id="UP000223606"/>
    </source>
</evidence>
<dbReference type="SMART" id="SM01118">
    <property type="entry name" value="CYTH"/>
    <property type="match status" value="1"/>
</dbReference>
<dbReference type="EMBL" id="LT960614">
    <property type="protein sequence ID" value="SON56287.1"/>
    <property type="molecule type" value="Genomic_DNA"/>
</dbReference>
<evidence type="ECO:0000259" key="1">
    <source>
        <dbReference type="PROSITE" id="PS51707"/>
    </source>
</evidence>
<dbReference type="RefSeq" id="WP_162292647.1">
    <property type="nucleotide sequence ID" value="NZ_LT960614.1"/>
</dbReference>
<evidence type="ECO:0000313" key="3">
    <source>
        <dbReference type="EMBL" id="SON56287.1"/>
    </source>
</evidence>
<dbReference type="AlphaFoldDB" id="A0A2C9D7K3"/>
<dbReference type="Gene3D" id="2.40.320.10">
    <property type="entry name" value="Hypothetical Protein Pfu-838710-001"/>
    <property type="match status" value="1"/>
</dbReference>
<accession>A0A2C9D7K3</accession>
<dbReference type="PROSITE" id="PS51708">
    <property type="entry name" value="CHAD"/>
    <property type="match status" value="1"/>
</dbReference>
<reference evidence="4" key="1">
    <citation type="submission" date="2017-09" db="EMBL/GenBank/DDBJ databases">
        <title>Genome sequence of Nannocystis excedens DSM 71.</title>
        <authorList>
            <person name="Blom J."/>
        </authorList>
    </citation>
    <scope>NUCLEOTIDE SEQUENCE [LARGE SCALE GENOMIC DNA]</scope>
    <source>
        <strain evidence="4">type strain: E19</strain>
    </source>
</reference>
<dbReference type="InterPro" id="IPR007899">
    <property type="entry name" value="CHAD_dom"/>
</dbReference>
<dbReference type="PANTHER" id="PTHR39339">
    <property type="entry name" value="SLR1444 PROTEIN"/>
    <property type="match status" value="1"/>
</dbReference>
<gene>
    <name evidence="3" type="ORF">HDIA_2746</name>
</gene>
<evidence type="ECO:0000259" key="2">
    <source>
        <dbReference type="PROSITE" id="PS51708"/>
    </source>
</evidence>
<feature type="domain" description="CYTH" evidence="1">
    <location>
        <begin position="4"/>
        <end position="207"/>
    </location>
</feature>
<dbReference type="SUPFAM" id="SSF55154">
    <property type="entry name" value="CYTH-like phosphatases"/>
    <property type="match status" value="1"/>
</dbReference>
<dbReference type="PROSITE" id="PS51707">
    <property type="entry name" value="CYTH"/>
    <property type="match status" value="1"/>
</dbReference>
<dbReference type="InterPro" id="IPR038186">
    <property type="entry name" value="CHAD_dom_sf"/>
</dbReference>
<dbReference type="Pfam" id="PF05235">
    <property type="entry name" value="CHAD"/>
    <property type="match status" value="1"/>
</dbReference>
<dbReference type="InterPro" id="IPR023577">
    <property type="entry name" value="CYTH_domain"/>
</dbReference>
<dbReference type="PANTHER" id="PTHR39339:SF1">
    <property type="entry name" value="CHAD DOMAIN-CONTAINING PROTEIN"/>
    <property type="match status" value="1"/>
</dbReference>
<evidence type="ECO:0008006" key="5">
    <source>
        <dbReference type="Google" id="ProtNLM"/>
    </source>
</evidence>
<sequence>MAAPIETELKFAIDSPGLKRLQDHPLFKNAVEKKVLTLDSSYFDTTEESLRKAGISLRLRKGEAPTPIQTAKFSGKQTIGLMARTEVNAPLPARRTSPDLSAFPSDIAAAIEKACGGQPLERQFRIVVERHEAEIHLEDSAVVSLALDDGKVVIGRKSHAFQEVEFELKEQTPEALFALAKKMLPGLSIRLAGGSKATLGYRMKAGDLEDLAAPEPASLPALDGDMTVETALGACLRSCVGQIAANAAAVIDSADPEGPHQLRVGLRRLRSTLLAFRPVMDWTKARVLDEEAKRLATIVGELRDIDVLIDEIIGPLKDRVDVTGLVALLERRRERLRADVRSVIAGTDGTTFLIDLTEFTECREWRNGFDEALAYRLLPFAKNAIARQQERIAKYTDRLADLTAEERHSLRKAYKKLRYLLDFFAPVIGGKAMRKLLAKTKEVQDHLGYMNDVVMAEKLHTLVAEEGDRAETPGDPKERLHAAHAVGFILGWHCAQAEREWKKVVKLLG</sequence>
<organism evidence="3 4">
    <name type="scientific">Hartmannibacter diazotrophicus</name>
    <dbReference type="NCBI Taxonomy" id="1482074"/>
    <lineage>
        <taxon>Bacteria</taxon>
        <taxon>Pseudomonadati</taxon>
        <taxon>Pseudomonadota</taxon>
        <taxon>Alphaproteobacteria</taxon>
        <taxon>Hyphomicrobiales</taxon>
        <taxon>Pleomorphomonadaceae</taxon>
        <taxon>Hartmannibacter</taxon>
    </lineage>
</organism>
<dbReference type="Proteomes" id="UP000223606">
    <property type="component" value="Chromosome 1"/>
</dbReference>
<dbReference type="Gene3D" id="1.40.20.10">
    <property type="entry name" value="CHAD domain"/>
    <property type="match status" value="1"/>
</dbReference>
<feature type="domain" description="CHAD" evidence="2">
    <location>
        <begin position="225"/>
        <end position="506"/>
    </location>
</feature>
<dbReference type="InterPro" id="IPR033469">
    <property type="entry name" value="CYTH-like_dom_sf"/>
</dbReference>
<dbReference type="KEGG" id="hdi:HDIA_2746"/>
<dbReference type="SMART" id="SM00880">
    <property type="entry name" value="CHAD"/>
    <property type="match status" value="1"/>
</dbReference>
<name>A0A2C9D7K3_9HYPH</name>
<protein>
    <recommendedName>
        <fullName evidence="5">CHAD domain-containing protein</fullName>
    </recommendedName>
</protein>
<proteinExistence type="predicted"/>